<keyword evidence="1 5" id="KW-0436">Ligase</keyword>
<dbReference type="Proteomes" id="UP000026682">
    <property type="component" value="Unassembled WGS sequence"/>
</dbReference>
<dbReference type="Gene3D" id="3.40.50.261">
    <property type="entry name" value="Succinyl-CoA synthetase domains"/>
    <property type="match status" value="2"/>
</dbReference>
<protein>
    <submittedName>
        <fullName evidence="5">Succinyl-CoA ligase-like flavodoxin domain protein</fullName>
    </submittedName>
</protein>
<dbReference type="GO" id="GO:0016874">
    <property type="term" value="F:ligase activity"/>
    <property type="evidence" value="ECO:0007669"/>
    <property type="project" value="UniProtKB-KW"/>
</dbReference>
<keyword evidence="2" id="KW-0547">Nucleotide-binding</keyword>
<evidence type="ECO:0000259" key="4">
    <source>
        <dbReference type="PROSITE" id="PS51186"/>
    </source>
</evidence>
<dbReference type="Pfam" id="PF13607">
    <property type="entry name" value="Succ_CoA_lig"/>
    <property type="match status" value="1"/>
</dbReference>
<dbReference type="GeneID" id="93121239"/>
<dbReference type="AlphaFoldDB" id="A0A158M840"/>
<evidence type="ECO:0000256" key="1">
    <source>
        <dbReference type="ARBA" id="ARBA00022598"/>
    </source>
</evidence>
<sequence length="828" mass="90076">MLRHVLAPLFEPRSLLIVADRNLPATAVLPGPLRARTTLVDSPPGEAPQLPERCTGLAEGERVDLALVCVSPAVLPETLRRLTPLAPRGLILLPHELPDPYPRGTLALCEDWAREHDCPLLGPRSFGAQRPHAGLNLSQHPTLARAGRVALVAQSRSIMASVMDWAEDVHIGFSLAVSLGDEAVVGPTQVLDYLASDPRSDSIVLYLENIGPAREFMSALRAAASVKPVIVLKAGRSEPGGADAVFDAALRRAGAVRVRYFVQLFSAVKVLGYARRPRGRRVALLSNGSGPPQLALDLIGPEAAVLKADLSPATQRTLAGLLEPDAAAGNPVITYPPLTPERLQQLLDCLLDDGGVDGVLVLLAPDALADMPAVARQLAQIAPKARKPVVSCFMGDAGMRPLRRMLDDAGTPAFRTPESAADAFGVLATHYYNQQLLLQTQPPEPPGRLPDVHVARTVIEAARSAGRRDLTPAECRILLDAFHVPLREGPMDIRPVEPESRPMAIRMRTDPAFGPVIRFGAGGPDAVLSVAERGMDLPPLNNFLARQLVERSRIWRRVLAPQVSGAATEALQHALVQVSELVCEMPDIESLDIDPLYAGESSLRAGGVRVTLTESPACASPQTSGYPHMAIHPYPARLVQMRRFDDGTPWMIRPIRPEDGESLQEFIRGLSERSRYMRFVSMMRELTPRMVARYTQVDYHRELALVAATQVPNPANRGHPREVIIGFAHYLRNPDGRGAEYALVIGDDWQRMRLGGQLMSALIAEARAQGLEYIDGLVLSTNRPMLTLMTRLGFVNDVDPEDPTMRRVWLFLRPDPDTEAGGDVDGAD</sequence>
<dbReference type="STRING" id="35814.BBB42_02815"/>
<dbReference type="GO" id="GO:0016747">
    <property type="term" value="F:acyltransferase activity, transferring groups other than amino-acyl groups"/>
    <property type="evidence" value="ECO:0007669"/>
    <property type="project" value="InterPro"/>
</dbReference>
<dbReference type="InterPro" id="IPR016181">
    <property type="entry name" value="Acyl_CoA_acyltransferase"/>
</dbReference>
<dbReference type="PROSITE" id="PS51186">
    <property type="entry name" value="GNAT"/>
    <property type="match status" value="1"/>
</dbReference>
<dbReference type="GO" id="GO:0005524">
    <property type="term" value="F:ATP binding"/>
    <property type="evidence" value="ECO:0007669"/>
    <property type="project" value="UniProtKB-KW"/>
</dbReference>
<evidence type="ECO:0000256" key="3">
    <source>
        <dbReference type="ARBA" id="ARBA00022840"/>
    </source>
</evidence>
<dbReference type="RefSeq" id="WP_005018528.1">
    <property type="nucleotide sequence ID" value="NZ_JFZZ01000044.1"/>
</dbReference>
<evidence type="ECO:0000313" key="5">
    <source>
        <dbReference type="EMBL" id="KAK96118.1"/>
    </source>
</evidence>
<keyword evidence="3" id="KW-0067">ATP-binding</keyword>
<dbReference type="InterPro" id="IPR032875">
    <property type="entry name" value="Succ_CoA_lig_flav_dom"/>
</dbReference>
<dbReference type="PATRIC" id="fig|1331206.3.peg.1157"/>
<name>A0A158M840_9BORD</name>
<evidence type="ECO:0000313" key="6">
    <source>
        <dbReference type="Proteomes" id="UP000026682"/>
    </source>
</evidence>
<feature type="domain" description="N-acetyltransferase" evidence="4">
    <location>
        <begin position="665"/>
        <end position="815"/>
    </location>
</feature>
<dbReference type="SUPFAM" id="SSF52210">
    <property type="entry name" value="Succinyl-CoA synthetase domains"/>
    <property type="match status" value="2"/>
</dbReference>
<reference evidence="5 6" key="1">
    <citation type="submission" date="2014-03" db="EMBL/GenBank/DDBJ databases">
        <title>Genome sequence of Bordetella holmseii.</title>
        <authorList>
            <person name="Harvill E."/>
            <person name="Goodfield L.L."/>
            <person name="Ivanov Y."/>
            <person name="Meyer J.A."/>
            <person name="Newth C."/>
            <person name="Cassiday P."/>
            <person name="Tondella M.L."/>
            <person name="Liao P."/>
            <person name="Zimmerman J."/>
            <person name="Meert K."/>
            <person name="Wessel D."/>
            <person name="Berger J."/>
            <person name="Dean J.M."/>
            <person name="Holubkov R."/>
            <person name="Burr J."/>
            <person name="Liu T."/>
            <person name="Brinkac L.M."/>
            <person name="Sanka R."/>
            <person name="Kim M."/>
            <person name="Losada L."/>
        </authorList>
    </citation>
    <scope>NUCLEOTIDE SEQUENCE [LARGE SCALE GENOMIC DNA]</scope>
    <source>
        <strain evidence="5 6">CDC-H585-BH</strain>
    </source>
</reference>
<dbReference type="Pfam" id="PF00583">
    <property type="entry name" value="Acetyltransf_1"/>
    <property type="match status" value="1"/>
</dbReference>
<comment type="caution">
    <text evidence="5">The sequence shown here is derived from an EMBL/GenBank/DDBJ whole genome shotgun (WGS) entry which is preliminary data.</text>
</comment>
<dbReference type="InterPro" id="IPR051538">
    <property type="entry name" value="Acyl-CoA_Synth/Transferase"/>
</dbReference>
<evidence type="ECO:0000256" key="2">
    <source>
        <dbReference type="ARBA" id="ARBA00022741"/>
    </source>
</evidence>
<dbReference type="CDD" id="cd04301">
    <property type="entry name" value="NAT_SF"/>
    <property type="match status" value="1"/>
</dbReference>
<dbReference type="InterPro" id="IPR016102">
    <property type="entry name" value="Succinyl-CoA_synth-like"/>
</dbReference>
<gene>
    <name evidence="5" type="ORF">L497_3521</name>
</gene>
<dbReference type="Gene3D" id="3.40.630.30">
    <property type="match status" value="1"/>
</dbReference>
<dbReference type="PANTHER" id="PTHR43334:SF1">
    <property type="entry name" value="3-HYDROXYPROPIONATE--COA LIGASE [ADP-FORMING]"/>
    <property type="match status" value="1"/>
</dbReference>
<dbReference type="EMBL" id="JFZZ01000044">
    <property type="protein sequence ID" value="KAK96118.1"/>
    <property type="molecule type" value="Genomic_DNA"/>
</dbReference>
<dbReference type="PANTHER" id="PTHR43334">
    <property type="entry name" value="ACETATE--COA LIGASE [ADP-FORMING]"/>
    <property type="match status" value="1"/>
</dbReference>
<accession>A0A158M840</accession>
<dbReference type="InterPro" id="IPR000182">
    <property type="entry name" value="GNAT_dom"/>
</dbReference>
<dbReference type="Gene3D" id="3.30.470.20">
    <property type="entry name" value="ATP-grasp fold, B domain"/>
    <property type="match status" value="1"/>
</dbReference>
<dbReference type="SUPFAM" id="SSF55729">
    <property type="entry name" value="Acyl-CoA N-acyltransferases (Nat)"/>
    <property type="match status" value="1"/>
</dbReference>
<organism evidence="5 6">
    <name type="scientific">Bordetella holmesii CDC-H585-BH</name>
    <dbReference type="NCBI Taxonomy" id="1331206"/>
    <lineage>
        <taxon>Bacteria</taxon>
        <taxon>Pseudomonadati</taxon>
        <taxon>Pseudomonadota</taxon>
        <taxon>Betaproteobacteria</taxon>
        <taxon>Burkholderiales</taxon>
        <taxon>Alcaligenaceae</taxon>
        <taxon>Bordetella</taxon>
    </lineage>
</organism>
<proteinExistence type="predicted"/>
<dbReference type="Pfam" id="PF13549">
    <property type="entry name" value="ATP-grasp_5"/>
    <property type="match status" value="1"/>
</dbReference>